<evidence type="ECO:0000313" key="2">
    <source>
        <dbReference type="Proteomes" id="UP000253410"/>
    </source>
</evidence>
<dbReference type="Proteomes" id="UP000253410">
    <property type="component" value="Unassembled WGS sequence"/>
</dbReference>
<accession>A0A365XUD6</accession>
<reference evidence="1 2" key="1">
    <citation type="submission" date="2018-05" db="EMBL/GenBank/DDBJ databases">
        <title>Chitinophaga sp. K3CV102501T nov., isolated from isolated from a monsoon evergreen broad-leaved forest soil.</title>
        <authorList>
            <person name="Lv Y."/>
        </authorList>
    </citation>
    <scope>NUCLEOTIDE SEQUENCE [LARGE SCALE GENOMIC DNA]</scope>
    <source>
        <strain evidence="1 2">GDMCC 1.1325</strain>
    </source>
</reference>
<sequence>MFTQDSGFIRKKDVLNFLKYNHLTDTTASGWRFYPDSDTLGRYYRQPDGNFIACLLDAGSESFETHLLMEVRPNDSIIKAERFIHWNYLCCWNNRYEGFVKCGDYYCLKICETGSGYCGTHVYIFKNVQPQDSLSGILGGYRASFGGWECTRYITSQPAIRGDSLLMRYKLEEVNPDDSIPQPESVTSFEVLFLHKENKWIPVDSTYLNHYELN</sequence>
<organism evidence="1 2">
    <name type="scientific">Chitinophaga flava</name>
    <dbReference type="NCBI Taxonomy" id="2259036"/>
    <lineage>
        <taxon>Bacteria</taxon>
        <taxon>Pseudomonadati</taxon>
        <taxon>Bacteroidota</taxon>
        <taxon>Chitinophagia</taxon>
        <taxon>Chitinophagales</taxon>
        <taxon>Chitinophagaceae</taxon>
        <taxon>Chitinophaga</taxon>
    </lineage>
</organism>
<gene>
    <name evidence="1" type="ORF">DF182_26290</name>
</gene>
<name>A0A365XUD6_9BACT</name>
<dbReference type="EMBL" id="QFFJ01000002">
    <property type="protein sequence ID" value="RBL89986.1"/>
    <property type="molecule type" value="Genomic_DNA"/>
</dbReference>
<dbReference type="OrthoDB" id="1367272at2"/>
<keyword evidence="2" id="KW-1185">Reference proteome</keyword>
<evidence type="ECO:0000313" key="1">
    <source>
        <dbReference type="EMBL" id="RBL89986.1"/>
    </source>
</evidence>
<proteinExistence type="predicted"/>
<dbReference type="AlphaFoldDB" id="A0A365XUD6"/>
<comment type="caution">
    <text evidence="1">The sequence shown here is derived from an EMBL/GenBank/DDBJ whole genome shotgun (WGS) entry which is preliminary data.</text>
</comment>
<dbReference type="RefSeq" id="WP_113618736.1">
    <property type="nucleotide sequence ID" value="NZ_QFFJ01000002.1"/>
</dbReference>
<protein>
    <submittedName>
        <fullName evidence="1">Uncharacterized protein</fullName>
    </submittedName>
</protein>